<proteinExistence type="predicted"/>
<dbReference type="Pfam" id="PF13676">
    <property type="entry name" value="TIR_2"/>
    <property type="match status" value="1"/>
</dbReference>
<comment type="caution">
    <text evidence="4">The sequence shown here is derived from an EMBL/GenBank/DDBJ whole genome shotgun (WGS) entry which is preliminary data.</text>
</comment>
<dbReference type="EMBL" id="BNJK01000001">
    <property type="protein sequence ID" value="GHO92380.1"/>
    <property type="molecule type" value="Genomic_DNA"/>
</dbReference>
<dbReference type="InterPro" id="IPR000157">
    <property type="entry name" value="TIR_dom"/>
</dbReference>
<keyword evidence="2" id="KW-1133">Transmembrane helix</keyword>
<feature type="transmembrane region" description="Helical" evidence="2">
    <location>
        <begin position="15"/>
        <end position="38"/>
    </location>
</feature>
<dbReference type="Gene3D" id="2.60.200.20">
    <property type="match status" value="1"/>
</dbReference>
<protein>
    <recommendedName>
        <fullName evidence="3">FHA domain-containing protein</fullName>
    </recommendedName>
</protein>
<dbReference type="SUPFAM" id="SSF52200">
    <property type="entry name" value="Toll/Interleukin receptor TIR domain"/>
    <property type="match status" value="1"/>
</dbReference>
<dbReference type="Gene3D" id="3.40.50.10140">
    <property type="entry name" value="Toll/interleukin-1 receptor homology (TIR) domain"/>
    <property type="match status" value="1"/>
</dbReference>
<evidence type="ECO:0000313" key="4">
    <source>
        <dbReference type="EMBL" id="GHO92380.1"/>
    </source>
</evidence>
<accession>A0A8J3N1N2</accession>
<evidence type="ECO:0000256" key="1">
    <source>
        <dbReference type="SAM" id="MobiDB-lite"/>
    </source>
</evidence>
<feature type="domain" description="FHA" evidence="3">
    <location>
        <begin position="471"/>
        <end position="521"/>
    </location>
</feature>
<dbReference type="InterPro" id="IPR035897">
    <property type="entry name" value="Toll_tir_struct_dom_sf"/>
</dbReference>
<dbReference type="InterPro" id="IPR008984">
    <property type="entry name" value="SMAD_FHA_dom_sf"/>
</dbReference>
<organism evidence="4 5">
    <name type="scientific">Reticulibacter mediterranei</name>
    <dbReference type="NCBI Taxonomy" id="2778369"/>
    <lineage>
        <taxon>Bacteria</taxon>
        <taxon>Bacillati</taxon>
        <taxon>Chloroflexota</taxon>
        <taxon>Ktedonobacteria</taxon>
        <taxon>Ktedonobacterales</taxon>
        <taxon>Reticulibacteraceae</taxon>
        <taxon>Reticulibacter</taxon>
    </lineage>
</organism>
<evidence type="ECO:0000259" key="3">
    <source>
        <dbReference type="PROSITE" id="PS50006"/>
    </source>
</evidence>
<feature type="region of interest" description="Disordered" evidence="1">
    <location>
        <begin position="232"/>
        <end position="381"/>
    </location>
</feature>
<feature type="compositionally biased region" description="Acidic residues" evidence="1">
    <location>
        <begin position="269"/>
        <end position="286"/>
    </location>
</feature>
<feature type="region of interest" description="Disordered" evidence="1">
    <location>
        <begin position="125"/>
        <end position="152"/>
    </location>
</feature>
<evidence type="ECO:0000256" key="2">
    <source>
        <dbReference type="SAM" id="Phobius"/>
    </source>
</evidence>
<dbReference type="SMART" id="SM00240">
    <property type="entry name" value="FHA"/>
    <property type="match status" value="1"/>
</dbReference>
<dbReference type="InterPro" id="IPR000253">
    <property type="entry name" value="FHA_dom"/>
</dbReference>
<evidence type="ECO:0000313" key="5">
    <source>
        <dbReference type="Proteomes" id="UP000597444"/>
    </source>
</evidence>
<gene>
    <name evidence="4" type="ORF">KSF_024280</name>
</gene>
<keyword evidence="5" id="KW-1185">Reference proteome</keyword>
<name>A0A8J3N1N2_9CHLR</name>
<keyword evidence="2" id="KW-0812">Transmembrane</keyword>
<feature type="compositionally biased region" description="Low complexity" evidence="1">
    <location>
        <begin position="334"/>
        <end position="381"/>
    </location>
</feature>
<feature type="compositionally biased region" description="Acidic residues" evidence="1">
    <location>
        <begin position="321"/>
        <end position="333"/>
    </location>
</feature>
<dbReference type="PROSITE" id="PS50006">
    <property type="entry name" value="FHA_DOMAIN"/>
    <property type="match status" value="1"/>
</dbReference>
<reference evidence="4" key="1">
    <citation type="submission" date="2020-10" db="EMBL/GenBank/DDBJ databases">
        <title>Taxonomic study of unclassified bacteria belonging to the class Ktedonobacteria.</title>
        <authorList>
            <person name="Yabe S."/>
            <person name="Wang C.M."/>
            <person name="Zheng Y."/>
            <person name="Sakai Y."/>
            <person name="Cavaletti L."/>
            <person name="Monciardini P."/>
            <person name="Donadio S."/>
        </authorList>
    </citation>
    <scope>NUCLEOTIDE SEQUENCE</scope>
    <source>
        <strain evidence="4">ID150040</strain>
    </source>
</reference>
<dbReference type="Pfam" id="PF00498">
    <property type="entry name" value="FHA"/>
    <property type="match status" value="1"/>
</dbReference>
<feature type="compositionally biased region" description="Basic and acidic residues" evidence="1">
    <location>
        <begin position="253"/>
        <end position="268"/>
    </location>
</feature>
<dbReference type="GO" id="GO:0007165">
    <property type="term" value="P:signal transduction"/>
    <property type="evidence" value="ECO:0007669"/>
    <property type="project" value="InterPro"/>
</dbReference>
<dbReference type="RefSeq" id="WP_220203219.1">
    <property type="nucleotide sequence ID" value="NZ_BNJK01000001.1"/>
</dbReference>
<dbReference type="AlphaFoldDB" id="A0A8J3N1N2"/>
<dbReference type="PANTHER" id="PTHR23308">
    <property type="entry name" value="NUCLEAR INHIBITOR OF PROTEIN PHOSPHATASE-1"/>
    <property type="match status" value="1"/>
</dbReference>
<sequence length="907" mass="101044">MNTVLTLAGTTSGGLINILLVLVLVVAAILLIIAVYLIRSSRRSVSKHAYEPQVAQYHVQDALYQDAAKSSSDNQSEGWQQRPVISQPLTVPDALKQCPFCGTDVMPGGIFCLYCGQRLPIPAPPGSPFPASQPDEAAQKPELISSNRPSLSSFDEIDEALARAVEERPARVEAAVDEQPTKVEEAVVIARPSQPLEEQPTQMGDALVEAEPPVEEQPTQMGDTLVEPEKLLEEQPTQMGDTLVEPEQPVEEQPTRVEEAVEPEKQEEPEQVELEEEASAEAESLAEEQAIQVEVTDATVEQEQQAEEQPAEEAAAIAEPEQPEEVVEAEQSAEEPVAQAEEMAQLVVEQEQQAEEPAPQMEEIAQPIVEPEQQAEEPPVQAEEVVQTSVFDESKDWDESKEWIEEQPTRLEEAIQIVKPVEEPHPVAVDEVVPPAQAAAAENMVEQSSYLILRKLNGQQIKEYPLNKPVLTIGRGRSNDIVIPRDKLTSRLHAVVRYEQNHYALYDEQSANGTFVNGDEIEAGVPHVLQDGDTIGVGAYEFTYRTEALMHEVAHVSTAKASVVTNVLPLQELLPEQKHEGENAITIDGVEEEDIDEGVTPARLIAISPAQVMEARASAERPQENPVAPAHETLFEHLRFTAFHPKEVAVETWNSLLVYTYIESALESIYQDVNLLLRETEMGDGVANKVNPLLPHGTNITIVPECRGVLFNPRRVTLQWSEDWHRSIFRFSARRDLAGLSRNGRINIFAGPLLVGTLRMAMLFEEQERIDPLIEDAAISTKPYQGIFVSYSHHDKVVMQACQDMYRTLGFDALLQIDQMRSWQELSASVRAGIEQAEVFQLFWSEHAAKSEYVRQEWEYALSLNRGESFMRPVYWEVPLVKPPDTLAPFYFSYLPTYAFTSSSSSS</sequence>
<dbReference type="Proteomes" id="UP000597444">
    <property type="component" value="Unassembled WGS sequence"/>
</dbReference>
<dbReference type="CDD" id="cd00060">
    <property type="entry name" value="FHA"/>
    <property type="match status" value="1"/>
</dbReference>
<dbReference type="InterPro" id="IPR050923">
    <property type="entry name" value="Cell_Proc_Reg/RNA_Proc"/>
</dbReference>
<dbReference type="SUPFAM" id="SSF49879">
    <property type="entry name" value="SMAD/FHA domain"/>
    <property type="match status" value="1"/>
</dbReference>
<keyword evidence="2" id="KW-0472">Membrane</keyword>